<comment type="caution">
    <text evidence="9">The sequence shown here is derived from an EMBL/GenBank/DDBJ whole genome shotgun (WGS) entry which is preliminary data.</text>
</comment>
<dbReference type="InterPro" id="IPR007267">
    <property type="entry name" value="GtrA_DPMS_TM"/>
</dbReference>
<evidence type="ECO:0000313" key="9">
    <source>
        <dbReference type="EMBL" id="RHA38204.1"/>
    </source>
</evidence>
<evidence type="ECO:0000256" key="3">
    <source>
        <dbReference type="ARBA" id="ARBA00022692"/>
    </source>
</evidence>
<dbReference type="CDD" id="cd04179">
    <property type="entry name" value="DPM_DPG-synthase_like"/>
    <property type="match status" value="1"/>
</dbReference>
<evidence type="ECO:0000259" key="8">
    <source>
        <dbReference type="Pfam" id="PF04138"/>
    </source>
</evidence>
<dbReference type="RefSeq" id="WP_118768217.1">
    <property type="nucleotide sequence ID" value="NZ_QWKP01000216.1"/>
</dbReference>
<dbReference type="SUPFAM" id="SSF53448">
    <property type="entry name" value="Nucleotide-diphospho-sugar transferases"/>
    <property type="match status" value="1"/>
</dbReference>
<dbReference type="EMBL" id="QWKP01000216">
    <property type="protein sequence ID" value="RHA38204.1"/>
    <property type="molecule type" value="Genomic_DNA"/>
</dbReference>
<dbReference type="PANTHER" id="PTHR48090:SF7">
    <property type="entry name" value="RFBJ PROTEIN"/>
    <property type="match status" value="1"/>
</dbReference>
<sequence>MIVLVPAFEPDERLVALVRALRGRPVVVVDDGSGPAYAAVFAAAADEGATVLTHATNRGKGRALKTGFEHVARAFPGHGVVCADCDGQHTPADILAVAEHARAGGTAVVLGARQLTGDVPLRSRFGNACTRLAFRAGTGCAVQDTQTGLRAYPAHMLPWLLGVRGERFEYELVVLLRAAQEGLPVEEVTIATVYLDGNSSSHFRPLVDSARIYAPLLRFTASSLLAFVVDAAALVLLMTATGSLLVSVLGARVVSSAVNFVVNRFWVFRRRTRHPVRREAVAYWLLAAVLMAAGYGSLWTLTAAGISLLVAKVVTDLALFVVGFQVQRTAVFAGRAAPTSVPLAQRAHSDRSASTD</sequence>
<evidence type="ECO:0000256" key="2">
    <source>
        <dbReference type="ARBA" id="ARBA00006739"/>
    </source>
</evidence>
<protein>
    <submittedName>
        <fullName evidence="9">Glycosyltransferase</fullName>
    </submittedName>
</protein>
<keyword evidence="4 6" id="KW-1133">Transmembrane helix</keyword>
<dbReference type="Pfam" id="PF00535">
    <property type="entry name" value="Glycos_transf_2"/>
    <property type="match status" value="1"/>
</dbReference>
<dbReference type="Gene3D" id="3.90.550.10">
    <property type="entry name" value="Spore Coat Polysaccharide Biosynthesis Protein SpsA, Chain A"/>
    <property type="match status" value="1"/>
</dbReference>
<evidence type="ECO:0000256" key="4">
    <source>
        <dbReference type="ARBA" id="ARBA00022989"/>
    </source>
</evidence>
<comment type="similarity">
    <text evidence="2">Belongs to the glycosyltransferase 2 family.</text>
</comment>
<keyword evidence="3 6" id="KW-0812">Transmembrane</keyword>
<dbReference type="Proteomes" id="UP000283374">
    <property type="component" value="Unassembled WGS sequence"/>
</dbReference>
<evidence type="ECO:0000313" key="10">
    <source>
        <dbReference type="Proteomes" id="UP000283374"/>
    </source>
</evidence>
<dbReference type="InterPro" id="IPR029044">
    <property type="entry name" value="Nucleotide-diphossugar_trans"/>
</dbReference>
<dbReference type="Pfam" id="PF04138">
    <property type="entry name" value="GtrA_DPMS_TM"/>
    <property type="match status" value="1"/>
</dbReference>
<dbReference type="InterPro" id="IPR001173">
    <property type="entry name" value="Glyco_trans_2-like"/>
</dbReference>
<dbReference type="AlphaFoldDB" id="A0A413RIL4"/>
<evidence type="ECO:0000256" key="5">
    <source>
        <dbReference type="ARBA" id="ARBA00023136"/>
    </source>
</evidence>
<evidence type="ECO:0000256" key="1">
    <source>
        <dbReference type="ARBA" id="ARBA00004141"/>
    </source>
</evidence>
<feature type="transmembrane region" description="Helical" evidence="6">
    <location>
        <begin position="216"/>
        <end position="238"/>
    </location>
</feature>
<name>A0A413RIL4_9CELL</name>
<dbReference type="PANTHER" id="PTHR48090">
    <property type="entry name" value="UNDECAPRENYL-PHOSPHATE 4-DEOXY-4-FORMAMIDO-L-ARABINOSE TRANSFERASE-RELATED"/>
    <property type="match status" value="1"/>
</dbReference>
<organism evidence="9 10">
    <name type="scientific">Cellulomonas rhizosphaerae</name>
    <dbReference type="NCBI Taxonomy" id="2293719"/>
    <lineage>
        <taxon>Bacteria</taxon>
        <taxon>Bacillati</taxon>
        <taxon>Actinomycetota</taxon>
        <taxon>Actinomycetes</taxon>
        <taxon>Micrococcales</taxon>
        <taxon>Cellulomonadaceae</taxon>
        <taxon>Cellulomonas</taxon>
    </lineage>
</organism>
<feature type="transmembrane region" description="Helical" evidence="6">
    <location>
        <begin position="304"/>
        <end position="326"/>
    </location>
</feature>
<dbReference type="GO" id="GO:0000271">
    <property type="term" value="P:polysaccharide biosynthetic process"/>
    <property type="evidence" value="ECO:0007669"/>
    <property type="project" value="InterPro"/>
</dbReference>
<gene>
    <name evidence="9" type="ORF">D1825_15000</name>
</gene>
<feature type="transmembrane region" description="Helical" evidence="6">
    <location>
        <begin position="280"/>
        <end position="298"/>
    </location>
</feature>
<keyword evidence="5 6" id="KW-0472">Membrane</keyword>
<dbReference type="InterPro" id="IPR050256">
    <property type="entry name" value="Glycosyltransferase_2"/>
</dbReference>
<reference evidence="9 10" key="1">
    <citation type="submission" date="2018-08" db="EMBL/GenBank/DDBJ databases">
        <title>Cellulomonas rhizosphaerae sp. nov., a novel actinomycete isolated from soil.</title>
        <authorList>
            <person name="Tian Y."/>
        </authorList>
    </citation>
    <scope>NUCLEOTIDE SEQUENCE [LARGE SCALE GENOMIC DNA]</scope>
    <source>
        <strain evidence="9 10">NEAU-TCZ24</strain>
    </source>
</reference>
<comment type="subcellular location">
    <subcellularLocation>
        <location evidence="1">Membrane</location>
        <topology evidence="1">Multi-pass membrane protein</topology>
    </subcellularLocation>
</comment>
<feature type="domain" description="GtrA/DPMS transmembrane" evidence="8">
    <location>
        <begin position="218"/>
        <end position="332"/>
    </location>
</feature>
<keyword evidence="10" id="KW-1185">Reference proteome</keyword>
<dbReference type="OrthoDB" id="9810303at2"/>
<evidence type="ECO:0000256" key="6">
    <source>
        <dbReference type="SAM" id="Phobius"/>
    </source>
</evidence>
<keyword evidence="9" id="KW-0808">Transferase</keyword>
<accession>A0A413RIL4</accession>
<dbReference type="GO" id="GO:0016020">
    <property type="term" value="C:membrane"/>
    <property type="evidence" value="ECO:0007669"/>
    <property type="project" value="UniProtKB-SubCell"/>
</dbReference>
<proteinExistence type="inferred from homology"/>
<dbReference type="GO" id="GO:0016740">
    <property type="term" value="F:transferase activity"/>
    <property type="evidence" value="ECO:0007669"/>
    <property type="project" value="UniProtKB-KW"/>
</dbReference>
<feature type="domain" description="Glycosyltransferase 2-like" evidence="7">
    <location>
        <begin position="3"/>
        <end position="122"/>
    </location>
</feature>
<evidence type="ECO:0000259" key="7">
    <source>
        <dbReference type="Pfam" id="PF00535"/>
    </source>
</evidence>